<organism evidence="9 10">
    <name type="scientific">Ascochyta lentis</name>
    <dbReference type="NCBI Taxonomy" id="205686"/>
    <lineage>
        <taxon>Eukaryota</taxon>
        <taxon>Fungi</taxon>
        <taxon>Dikarya</taxon>
        <taxon>Ascomycota</taxon>
        <taxon>Pezizomycotina</taxon>
        <taxon>Dothideomycetes</taxon>
        <taxon>Pleosporomycetidae</taxon>
        <taxon>Pleosporales</taxon>
        <taxon>Pleosporineae</taxon>
        <taxon>Didymellaceae</taxon>
        <taxon>Ascochyta</taxon>
    </lineage>
</organism>
<dbReference type="GO" id="GO:0030248">
    <property type="term" value="F:cellulose binding"/>
    <property type="evidence" value="ECO:0007669"/>
    <property type="project" value="UniProtKB-UniRule"/>
</dbReference>
<protein>
    <recommendedName>
        <fullName evidence="5">AA9 family lytic polysaccharide monooxygenase</fullName>
        <ecNumber evidence="5">1.14.99.56</ecNumber>
    </recommendedName>
    <alternativeName>
        <fullName evidence="5">Endo-beta-1,4-glucanase</fullName>
    </alternativeName>
    <alternativeName>
        <fullName evidence="5">Glycosyl hydrolase 61 family protein</fullName>
    </alternativeName>
</protein>
<sequence>MKLTALAAAFIIQYASAHYFFDTLIVDGTESKPLEYVRENTRAAKYNPTKWKNIRDDMTPDMTDFRCNKGAFESASHTSTAEIKAGSKLAMKLAVGATFQHPGPAIVYMSKAPSTAQTYEGDGDWFKIFEGSICNPSGDFGKDAWCTWDKNQIEFTVPAGTPDGEYLIRSEHIGVHGAHDGQAEFYYSCAQVKVTGGTGTALPTDTIKFPGGYKKDDPSFNFSIYGGYKEYPMPGPAVWGGSNATGGSASELAVPESSSKSVVSHDDSNCESKKVARGRRAFRESIHE</sequence>
<dbReference type="GO" id="GO:0008810">
    <property type="term" value="F:cellulase activity"/>
    <property type="evidence" value="ECO:0007669"/>
    <property type="project" value="UniProtKB-UniRule"/>
</dbReference>
<dbReference type="OrthoDB" id="3496539at2759"/>
<accession>A0A8H7MI01</accession>
<feature type="signal peptide" evidence="7">
    <location>
        <begin position="1"/>
        <end position="17"/>
    </location>
</feature>
<dbReference type="GO" id="GO:0005576">
    <property type="term" value="C:extracellular region"/>
    <property type="evidence" value="ECO:0007669"/>
    <property type="project" value="UniProtKB-SubCell"/>
</dbReference>
<evidence type="ECO:0000256" key="5">
    <source>
        <dbReference type="RuleBase" id="RU368122"/>
    </source>
</evidence>
<comment type="catalytic activity">
    <reaction evidence="5">
        <text>[(1-&gt;4)-beta-D-glucosyl]n+m + reduced acceptor + O2 = 4-dehydro-beta-D-glucosyl-[(1-&gt;4)-beta-D-glucosyl]n-1 + [(1-&gt;4)-beta-D-glucosyl]m + acceptor + H2O.</text>
        <dbReference type="EC" id="1.14.99.56"/>
    </reaction>
</comment>
<dbReference type="InterPro" id="IPR049892">
    <property type="entry name" value="AA9"/>
</dbReference>
<dbReference type="PANTHER" id="PTHR33353">
    <property type="entry name" value="PUTATIVE (AFU_ORTHOLOGUE AFUA_1G12560)-RELATED"/>
    <property type="match status" value="1"/>
</dbReference>
<evidence type="ECO:0000256" key="1">
    <source>
        <dbReference type="ARBA" id="ARBA00001973"/>
    </source>
</evidence>
<evidence type="ECO:0000259" key="8">
    <source>
        <dbReference type="Pfam" id="PF03443"/>
    </source>
</evidence>
<keyword evidence="4 5" id="KW-1015">Disulfide bond</keyword>
<feature type="domain" description="Auxiliary Activity family 9 catalytic" evidence="8">
    <location>
        <begin position="18"/>
        <end position="226"/>
    </location>
</feature>
<gene>
    <name evidence="9" type="ORF">EKO04_004592</name>
</gene>
<comment type="caution">
    <text evidence="9">The sequence shown here is derived from an EMBL/GenBank/DDBJ whole genome shotgun (WGS) entry which is preliminary data.</text>
</comment>
<keyword evidence="5" id="KW-0119">Carbohydrate metabolism</keyword>
<proteinExistence type="predicted"/>
<dbReference type="AlphaFoldDB" id="A0A8H7MI01"/>
<dbReference type="Gene3D" id="2.70.50.70">
    <property type="match status" value="1"/>
</dbReference>
<reference evidence="9" key="2">
    <citation type="submission" date="2020-09" db="EMBL/GenBank/DDBJ databases">
        <title>Reference genome assembly for Australian Ascochyta lentis isolate Al4.</title>
        <authorList>
            <person name="Lee R.C."/>
            <person name="Farfan-Caceres L.M."/>
            <person name="Debler J.W."/>
            <person name="Williams A.H."/>
            <person name="Henares B.M."/>
        </authorList>
    </citation>
    <scope>NUCLEOTIDE SEQUENCE</scope>
    <source>
        <strain evidence="9">Al4</strain>
    </source>
</reference>
<dbReference type="EMBL" id="RZGK01000008">
    <property type="protein sequence ID" value="KAF9697059.1"/>
    <property type="molecule type" value="Genomic_DNA"/>
</dbReference>
<comment type="subcellular location">
    <subcellularLocation>
        <location evidence="2 5">Secreted</location>
    </subcellularLocation>
</comment>
<keyword evidence="5" id="KW-0624">Polysaccharide degradation</keyword>
<comment type="domain">
    <text evidence="5">Has a modular structure: an endo-beta-1,4-glucanase catalytic module at the N-terminus, a linker rich in serines and threonines, and a C-terminal carbohydrate-binding module (CBM).</text>
</comment>
<dbReference type="EC" id="1.14.99.56" evidence="5"/>
<comment type="function">
    <text evidence="5">Lytic polysaccharide monooxygenase (LMPO) that depolymerizes crystalline and amorphous polysaccharides via the oxidation of scissile alpha- or beta-(1-4)-glycosidic bonds, yielding C1 and/or C4 oxidation products. Catalysis by LPMOs requires the reduction of the active-site copper from Cu(II) to Cu(I) by a reducing agent and H(2)O(2) or O(2) as a cosubstrate.</text>
</comment>
<evidence type="ECO:0000256" key="7">
    <source>
        <dbReference type="SAM" id="SignalP"/>
    </source>
</evidence>
<name>A0A8H7MI01_9PLEO</name>
<feature type="chain" id="PRO_5034473592" description="AA9 family lytic polysaccharide monooxygenase" evidence="7">
    <location>
        <begin position="18"/>
        <end position="288"/>
    </location>
</feature>
<keyword evidence="5" id="KW-0136">Cellulose degradation</keyword>
<evidence type="ECO:0000313" key="9">
    <source>
        <dbReference type="EMBL" id="KAF9697059.1"/>
    </source>
</evidence>
<evidence type="ECO:0000256" key="2">
    <source>
        <dbReference type="ARBA" id="ARBA00004613"/>
    </source>
</evidence>
<evidence type="ECO:0000256" key="6">
    <source>
        <dbReference type="SAM" id="MobiDB-lite"/>
    </source>
</evidence>
<keyword evidence="10" id="KW-1185">Reference proteome</keyword>
<comment type="cofactor">
    <cofactor evidence="1">
        <name>Cu(2+)</name>
        <dbReference type="ChEBI" id="CHEBI:29036"/>
    </cofactor>
</comment>
<dbReference type="GO" id="GO:0030245">
    <property type="term" value="P:cellulose catabolic process"/>
    <property type="evidence" value="ECO:0007669"/>
    <property type="project" value="UniProtKB-UniRule"/>
</dbReference>
<dbReference type="CDD" id="cd21175">
    <property type="entry name" value="LPMO_AA9"/>
    <property type="match status" value="1"/>
</dbReference>
<evidence type="ECO:0000313" key="10">
    <source>
        <dbReference type="Proteomes" id="UP000651452"/>
    </source>
</evidence>
<dbReference type="Pfam" id="PF03443">
    <property type="entry name" value="AA9"/>
    <property type="match status" value="1"/>
</dbReference>
<dbReference type="InterPro" id="IPR005103">
    <property type="entry name" value="AA9_LPMO"/>
</dbReference>
<dbReference type="PANTHER" id="PTHR33353:SF2">
    <property type="entry name" value="ENDO-BETA-1,4-GLUCANASE D"/>
    <property type="match status" value="1"/>
</dbReference>
<dbReference type="Proteomes" id="UP000651452">
    <property type="component" value="Unassembled WGS sequence"/>
</dbReference>
<keyword evidence="3 5" id="KW-0964">Secreted</keyword>
<evidence type="ECO:0000256" key="3">
    <source>
        <dbReference type="ARBA" id="ARBA00022525"/>
    </source>
</evidence>
<reference evidence="9" key="1">
    <citation type="submission" date="2018-12" db="EMBL/GenBank/DDBJ databases">
        <authorList>
            <person name="Syme R.A."/>
            <person name="Farfan-Caceres L."/>
            <person name="Lichtenzveig J."/>
        </authorList>
    </citation>
    <scope>NUCLEOTIDE SEQUENCE</scope>
    <source>
        <strain evidence="9">Al4</strain>
    </source>
</reference>
<feature type="region of interest" description="Disordered" evidence="6">
    <location>
        <begin position="243"/>
        <end position="288"/>
    </location>
</feature>
<keyword evidence="7" id="KW-0732">Signal</keyword>
<evidence type="ECO:0000256" key="4">
    <source>
        <dbReference type="ARBA" id="ARBA00023157"/>
    </source>
</evidence>
<feature type="compositionally biased region" description="Basic and acidic residues" evidence="6">
    <location>
        <begin position="263"/>
        <end position="274"/>
    </location>
</feature>